<keyword evidence="3" id="KW-1185">Reference proteome</keyword>
<sequence length="391" mass="45352">MKDVLSILQEHLVLLVAAFALMIYLLRQIWLRDKAPIKAKTGAETSATEKKLFAVDPVSEDFKWDETEPLKSYPFKDKEYKLTMGIRTIDVSEWLLIENTYADRIKEKVKITTNTHPGYDQNKDLEKSTVFTSPEGEASVREFYDIVVTYMCDKYPMCFVKADGQVENLITGEFIPESSAGVENPKDLLKYLIRTIEEDFIILLKDPTKKSEPYGDEYYFKAGVFAFAAGFDPIEKFDQPLTMIHGPIPGYESKLKLSMNRFFDRLKPGEFVSRSNFSVQTHNKFYVDDGNKGYHLTEEELNKPIPFEDLDFEKQVHYRSERQVLIKLPKTKATVFTIRTYLHPMSEFKGDMEAALRLRGSLDKFPDELARYKNITQPRPAVMRYIDELQL</sequence>
<dbReference type="AlphaFoldDB" id="A0A4P6XSH7"/>
<keyword evidence="1" id="KW-1133">Transmembrane helix</keyword>
<evidence type="ECO:0000313" key="2">
    <source>
        <dbReference type="EMBL" id="QBM88784.1"/>
    </source>
</evidence>
<dbReference type="Proteomes" id="UP000292447">
    <property type="component" value="Chromosome III"/>
</dbReference>
<gene>
    <name evidence="2" type="primary">MPUL0C07650</name>
    <name evidence="2" type="ORF">METSCH_C07650</name>
</gene>
<dbReference type="InterPro" id="IPR021848">
    <property type="entry name" value="HODM_asu-like"/>
</dbReference>
<proteinExistence type="predicted"/>
<dbReference type="STRING" id="2163413.A0A4P6XSH7"/>
<evidence type="ECO:0000256" key="1">
    <source>
        <dbReference type="SAM" id="Phobius"/>
    </source>
</evidence>
<organism evidence="2 3">
    <name type="scientific">Metschnikowia aff. pulcherrima</name>
    <dbReference type="NCBI Taxonomy" id="2163413"/>
    <lineage>
        <taxon>Eukaryota</taxon>
        <taxon>Fungi</taxon>
        <taxon>Dikarya</taxon>
        <taxon>Ascomycota</taxon>
        <taxon>Saccharomycotina</taxon>
        <taxon>Pichiomycetes</taxon>
        <taxon>Metschnikowiaceae</taxon>
        <taxon>Metschnikowia</taxon>
    </lineage>
</organism>
<accession>A0A4P6XSH7</accession>
<reference evidence="3" key="1">
    <citation type="submission" date="2019-03" db="EMBL/GenBank/DDBJ databases">
        <title>Snf2 controls pulcherriminic acid biosynthesis and connects pigmentation and antifungal activity of the yeast Metschnikowia pulcherrima.</title>
        <authorList>
            <person name="Gore-Lloyd D."/>
            <person name="Sumann I."/>
            <person name="Brachmann A.O."/>
            <person name="Schneeberger K."/>
            <person name="Ortiz-Merino R.A."/>
            <person name="Moreno-Beltran M."/>
            <person name="Schlaefli M."/>
            <person name="Kirner P."/>
            <person name="Santos Kron A."/>
            <person name="Wolfe K.H."/>
            <person name="Piel J."/>
            <person name="Ahrens C.H."/>
            <person name="Henk D."/>
            <person name="Freimoser F.M."/>
        </authorList>
    </citation>
    <scope>NUCLEOTIDE SEQUENCE [LARGE SCALE GENOMIC DNA]</scope>
    <source>
        <strain evidence="3">APC 1.2</strain>
    </source>
</reference>
<dbReference type="EMBL" id="CP034458">
    <property type="protein sequence ID" value="QBM88784.1"/>
    <property type="molecule type" value="Genomic_DNA"/>
</dbReference>
<keyword evidence="1" id="KW-0472">Membrane</keyword>
<keyword evidence="1" id="KW-0812">Transmembrane</keyword>
<protein>
    <submittedName>
        <fullName evidence="2">Uncharacterized protein</fullName>
    </submittedName>
</protein>
<name>A0A4P6XSH7_9ASCO</name>
<dbReference type="Pfam" id="PF11927">
    <property type="entry name" value="HODM_asu-like"/>
    <property type="match status" value="1"/>
</dbReference>
<evidence type="ECO:0000313" key="3">
    <source>
        <dbReference type="Proteomes" id="UP000292447"/>
    </source>
</evidence>
<feature type="transmembrane region" description="Helical" evidence="1">
    <location>
        <begin position="12"/>
        <end position="30"/>
    </location>
</feature>